<organism evidence="1 2">
    <name type="scientific">Microbacterium gilvum</name>
    <dbReference type="NCBI Taxonomy" id="1336204"/>
    <lineage>
        <taxon>Bacteria</taxon>
        <taxon>Bacillati</taxon>
        <taxon>Actinomycetota</taxon>
        <taxon>Actinomycetes</taxon>
        <taxon>Micrococcales</taxon>
        <taxon>Microbacteriaceae</taxon>
        <taxon>Microbacterium</taxon>
    </lineage>
</organism>
<dbReference type="InterPro" id="IPR015004">
    <property type="entry name" value="MesX"/>
</dbReference>
<sequence length="354" mass="39167">MGACSAYTGDRDAGIPSAVPHQESRHRVIMATDFTFSISTTRFDEDYSPSAGSRITTNFANLARGEGRRENLRGALAMIDARVNDLAGHPGGDRYTVELDIVSVDLHVDAAGHGAGVPLIEMLDVHIVDTVTGERTHGITGNNFSSYVRDYDFSVVLPAHNANTAEFGAPSDFGVLHGLLFQHFVQSEAYREAFAQPPVICISVSTSKTYRRIGERHPVLGVEYEQSEYSMTDRYFAKMGLDVRYFMPHGAVAPLAFYFQGDLLADYSDLALIGTIGTMEAFQKIYRPEIYNAVVPAGDVYRPTLDNAEFTTTGIAYDREERSRLAVTQGKYAEEHFMTPYRDLLDEWATSRVG</sequence>
<comment type="caution">
    <text evidence="1">The sequence shown here is derived from an EMBL/GenBank/DDBJ whole genome shotgun (WGS) entry which is preliminary data.</text>
</comment>
<evidence type="ECO:0000313" key="1">
    <source>
        <dbReference type="EMBL" id="GAA4763838.1"/>
    </source>
</evidence>
<name>A0ABP8ZRV7_9MICO</name>
<protein>
    <submittedName>
        <fullName evidence="1">DUF1852 family protein</fullName>
    </submittedName>
</protein>
<dbReference type="EMBL" id="BAABKO010000001">
    <property type="protein sequence ID" value="GAA4763838.1"/>
    <property type="molecule type" value="Genomic_DNA"/>
</dbReference>
<dbReference type="Proteomes" id="UP001501645">
    <property type="component" value="Unassembled WGS sequence"/>
</dbReference>
<dbReference type="Pfam" id="PF08908">
    <property type="entry name" value="MesX"/>
    <property type="match status" value="1"/>
</dbReference>
<accession>A0ABP8ZRV7</accession>
<reference evidence="2" key="1">
    <citation type="journal article" date="2019" name="Int. J. Syst. Evol. Microbiol.">
        <title>The Global Catalogue of Microorganisms (GCM) 10K type strain sequencing project: providing services to taxonomists for standard genome sequencing and annotation.</title>
        <authorList>
            <consortium name="The Broad Institute Genomics Platform"/>
            <consortium name="The Broad Institute Genome Sequencing Center for Infectious Disease"/>
            <person name="Wu L."/>
            <person name="Ma J."/>
        </authorList>
    </citation>
    <scope>NUCLEOTIDE SEQUENCE [LARGE SCALE GENOMIC DNA]</scope>
    <source>
        <strain evidence="2">JCM 18537</strain>
    </source>
</reference>
<gene>
    <name evidence="1" type="ORF">GCM10023351_03120</name>
</gene>
<proteinExistence type="predicted"/>
<keyword evidence="2" id="KW-1185">Reference proteome</keyword>
<evidence type="ECO:0000313" key="2">
    <source>
        <dbReference type="Proteomes" id="UP001501645"/>
    </source>
</evidence>